<proteinExistence type="predicted"/>
<dbReference type="Proteomes" id="UP000574317">
    <property type="component" value="Unassembled WGS sequence"/>
</dbReference>
<evidence type="ECO:0000313" key="3">
    <source>
        <dbReference type="Proteomes" id="UP000574317"/>
    </source>
</evidence>
<name>A0A8H5K0Y4_9HYPO</name>
<dbReference type="AlphaFoldDB" id="A0A8H5K0Y4"/>
<keyword evidence="3" id="KW-1185">Reference proteome</keyword>
<protein>
    <submittedName>
        <fullName evidence="2">Uncharacterized protein</fullName>
    </submittedName>
</protein>
<organism evidence="2 3">
    <name type="scientific">Fusarium napiforme</name>
    <dbReference type="NCBI Taxonomy" id="42672"/>
    <lineage>
        <taxon>Eukaryota</taxon>
        <taxon>Fungi</taxon>
        <taxon>Dikarya</taxon>
        <taxon>Ascomycota</taxon>
        <taxon>Pezizomycotina</taxon>
        <taxon>Sordariomycetes</taxon>
        <taxon>Hypocreomycetidae</taxon>
        <taxon>Hypocreales</taxon>
        <taxon>Nectriaceae</taxon>
        <taxon>Fusarium</taxon>
        <taxon>Fusarium fujikuroi species complex</taxon>
    </lineage>
</organism>
<evidence type="ECO:0000256" key="1">
    <source>
        <dbReference type="SAM" id="MobiDB-lite"/>
    </source>
</evidence>
<reference evidence="2 3" key="1">
    <citation type="submission" date="2020-05" db="EMBL/GenBank/DDBJ databases">
        <title>Identification and distribution of gene clusters putatively required for synthesis of sphingolipid metabolism inhibitors in phylogenetically diverse species of the filamentous fungus Fusarium.</title>
        <authorList>
            <person name="Kim H.-S."/>
            <person name="Busman M."/>
            <person name="Brown D.W."/>
            <person name="Divon H."/>
            <person name="Uhlig S."/>
            <person name="Proctor R.H."/>
        </authorList>
    </citation>
    <scope>NUCLEOTIDE SEQUENCE [LARGE SCALE GENOMIC DNA]</scope>
    <source>
        <strain evidence="2 3">NRRL 25196</strain>
    </source>
</reference>
<evidence type="ECO:0000313" key="2">
    <source>
        <dbReference type="EMBL" id="KAF5565575.1"/>
    </source>
</evidence>
<accession>A0A8H5K0Y4</accession>
<dbReference type="EMBL" id="JAAOAO010000055">
    <property type="protein sequence ID" value="KAF5565575.1"/>
    <property type="molecule type" value="Genomic_DNA"/>
</dbReference>
<gene>
    <name evidence="2" type="ORF">FNAPI_1619</name>
</gene>
<sequence length="124" mass="13647">MSTSSKIPVLYSVDLSTNPALWPDPNQPSSGFMDVKKVDVIFININAASNFRLLRTGTNESIGCAITQVTKHVARGLYQIVSMNASEYSCVVVLSTEKSRDELLGKNGFPWDNEDDPQPEVVLK</sequence>
<feature type="region of interest" description="Disordered" evidence="1">
    <location>
        <begin position="103"/>
        <end position="124"/>
    </location>
</feature>
<comment type="caution">
    <text evidence="2">The sequence shown here is derived from an EMBL/GenBank/DDBJ whole genome shotgun (WGS) entry which is preliminary data.</text>
</comment>